<dbReference type="EMBL" id="LECW02000067">
    <property type="protein sequence ID" value="KRT88316.1"/>
    <property type="molecule type" value="Genomic_DNA"/>
</dbReference>
<protein>
    <submittedName>
        <fullName evidence="1">Uncharacterized protein</fullName>
    </submittedName>
</protein>
<dbReference type="Proteomes" id="UP000288675">
    <property type="component" value="Chromosome"/>
</dbReference>
<dbReference type="OrthoDB" id="2886756at2"/>
<dbReference type="EMBL" id="CP035232">
    <property type="protein sequence ID" value="QAT67102.1"/>
    <property type="molecule type" value="Genomic_DNA"/>
</dbReference>
<gene>
    <name evidence="1" type="ORF">AB447_207905</name>
    <name evidence="3" type="ORF">EQZ20_20950</name>
    <name evidence="2" type="ORF">P8828_00675</name>
</gene>
<reference evidence="2 6" key="4">
    <citation type="submission" date="2023-03" db="EMBL/GenBank/DDBJ databases">
        <title>Agriculturally important microbes genome sequencing.</title>
        <authorList>
            <person name="Dunlap C."/>
        </authorList>
    </citation>
    <scope>NUCLEOTIDE SEQUENCE [LARGE SCALE GENOMIC DNA]</scope>
    <source>
        <strain evidence="2 6">CBP-3203</strain>
    </source>
</reference>
<dbReference type="GeneID" id="82855149"/>
<evidence type="ECO:0000313" key="1">
    <source>
        <dbReference type="EMBL" id="KRT88316.1"/>
    </source>
</evidence>
<dbReference type="Proteomes" id="UP001341297">
    <property type="component" value="Unassembled WGS sequence"/>
</dbReference>
<reference evidence="3 5" key="3">
    <citation type="submission" date="2019-01" db="EMBL/GenBank/DDBJ databases">
        <title>Genome sequence of Bacillus glycinifermentans SRCM103574.</title>
        <authorList>
            <person name="Kong H.-J."/>
            <person name="Jeong S.-Y."/>
            <person name="Jeong D.-Y."/>
        </authorList>
    </citation>
    <scope>NUCLEOTIDE SEQUENCE [LARGE SCALE GENOMIC DNA]</scope>
    <source>
        <strain evidence="3 5">SRCM103574</strain>
    </source>
</reference>
<reference evidence="1 4" key="1">
    <citation type="journal article" date="2015" name="Int. J. Syst. Evol. Microbiol.">
        <title>Bacillus glycinifermentans sp. nov., isolated from fermented soybean paste.</title>
        <authorList>
            <person name="Kim S.J."/>
            <person name="Dunlap C.A."/>
            <person name="Kwon S.W."/>
            <person name="Rooney A.P."/>
        </authorList>
    </citation>
    <scope>NUCLEOTIDE SEQUENCE [LARGE SCALE GENOMIC DNA]</scope>
    <source>
        <strain evidence="1 4">GO-13</strain>
    </source>
</reference>
<keyword evidence="6" id="KW-1185">Reference proteome</keyword>
<evidence type="ECO:0000313" key="6">
    <source>
        <dbReference type="Proteomes" id="UP001341297"/>
    </source>
</evidence>
<evidence type="ECO:0000313" key="5">
    <source>
        <dbReference type="Proteomes" id="UP000288675"/>
    </source>
</evidence>
<name>A0A0T6BIJ0_9BACI</name>
<evidence type="ECO:0000313" key="4">
    <source>
        <dbReference type="Proteomes" id="UP000036168"/>
    </source>
</evidence>
<evidence type="ECO:0000313" key="2">
    <source>
        <dbReference type="EMBL" id="MEC0483374.1"/>
    </source>
</evidence>
<sequence>MALSVEGADEYINSYTIDNEDWNDYAAEKKQRIINVAEDVLIRKFPDYKIPDNAVYEFANVLAIAYNDTNRLNKQGIASYSITGVASFNFKDTLRVDDESLIPKKTLDLIEEENDVKLGGRRIQWTVM</sequence>
<dbReference type="Proteomes" id="UP000036168">
    <property type="component" value="Unassembled WGS sequence"/>
</dbReference>
<proteinExistence type="predicted"/>
<reference evidence="1" key="2">
    <citation type="submission" date="2015-10" db="EMBL/GenBank/DDBJ databases">
        <authorList>
            <person name="Gilbert D.G."/>
        </authorList>
    </citation>
    <scope>NUCLEOTIDE SEQUENCE</scope>
    <source>
        <strain evidence="1">GO-13</strain>
    </source>
</reference>
<accession>A0A0T6BIJ0</accession>
<organism evidence="1 4">
    <name type="scientific">Bacillus glycinifermentans</name>
    <dbReference type="NCBI Taxonomy" id="1664069"/>
    <lineage>
        <taxon>Bacteria</taxon>
        <taxon>Bacillati</taxon>
        <taxon>Bacillota</taxon>
        <taxon>Bacilli</taxon>
        <taxon>Bacillales</taxon>
        <taxon>Bacillaceae</taxon>
        <taxon>Bacillus</taxon>
    </lineage>
</organism>
<dbReference type="AlphaFoldDB" id="A0A0T6BIJ0"/>
<dbReference type="RefSeq" id="WP_048355734.1">
    <property type="nucleotide sequence ID" value="NZ_CP035232.1"/>
</dbReference>
<evidence type="ECO:0000313" key="3">
    <source>
        <dbReference type="EMBL" id="QAT67102.1"/>
    </source>
</evidence>
<dbReference type="EMBL" id="JARRTL010000003">
    <property type="protein sequence ID" value="MEC0483374.1"/>
    <property type="molecule type" value="Genomic_DNA"/>
</dbReference>